<organism evidence="2">
    <name type="scientific">Granulicella tundricola (strain ATCC BAA-1859 / DSM 23138 / MP5ACTX9)</name>
    <dbReference type="NCBI Taxonomy" id="1198114"/>
    <lineage>
        <taxon>Bacteria</taxon>
        <taxon>Pseudomonadati</taxon>
        <taxon>Acidobacteriota</taxon>
        <taxon>Terriglobia</taxon>
        <taxon>Terriglobales</taxon>
        <taxon>Acidobacteriaceae</taxon>
        <taxon>Granulicella</taxon>
    </lineage>
</organism>
<reference evidence="2" key="1">
    <citation type="submission" date="2011-01" db="EMBL/GenBank/DDBJ databases">
        <title>Complete sequence of chromosome of Acidobacterium sp. MP5ACTX9.</title>
        <authorList>
            <consortium name="US DOE Joint Genome Institute"/>
            <person name="Lucas S."/>
            <person name="Copeland A."/>
            <person name="Lapidus A."/>
            <person name="Cheng J.-F."/>
            <person name="Goodwin L."/>
            <person name="Pitluck S."/>
            <person name="Teshima H."/>
            <person name="Detter J.C."/>
            <person name="Han C."/>
            <person name="Tapia R."/>
            <person name="Land M."/>
            <person name="Hauser L."/>
            <person name="Kyrpides N."/>
            <person name="Ivanova N."/>
            <person name="Ovchinnikova G."/>
            <person name="Pagani I."/>
            <person name="Rawat S.R."/>
            <person name="Mannisto M."/>
            <person name="Haggblom M.M."/>
            <person name="Woyke T."/>
        </authorList>
    </citation>
    <scope>NUCLEOTIDE SEQUENCE [LARGE SCALE GENOMIC DNA]</scope>
    <source>
        <strain evidence="2">MP5ACTX9</strain>
    </source>
</reference>
<sequence length="67" mass="7606">MVRTAPQMTTRTPYRHHKVTTNLEAVITENNDFQGDSNVCTLYQSEQFRVVMIVGCLKAPQEFSSQG</sequence>
<evidence type="ECO:0000313" key="2">
    <source>
        <dbReference type="Proteomes" id="UP000000343"/>
    </source>
</evidence>
<dbReference type="AlphaFoldDB" id="E8WXL4"/>
<dbReference type="Proteomes" id="UP000000343">
    <property type="component" value="Chromosome"/>
</dbReference>
<name>E8WXL4_GRATM</name>
<dbReference type="PaxDb" id="1198114-AciX9_1577"/>
<keyword evidence="2" id="KW-1185">Reference proteome</keyword>
<protein>
    <submittedName>
        <fullName evidence="1">Uncharacterized protein</fullName>
    </submittedName>
</protein>
<dbReference type="STRING" id="1198114.AciX9_1577"/>
<accession>E8WXL4</accession>
<gene>
    <name evidence="1" type="ordered locus">AciX9_1577</name>
</gene>
<dbReference type="EMBL" id="CP002480">
    <property type="protein sequence ID" value="ADW68630.1"/>
    <property type="molecule type" value="Genomic_DNA"/>
</dbReference>
<evidence type="ECO:0000313" key="1">
    <source>
        <dbReference type="EMBL" id="ADW68630.1"/>
    </source>
</evidence>
<proteinExistence type="predicted"/>
<dbReference type="HOGENOM" id="CLU_2806441_0_0_0"/>
<dbReference type="KEGG" id="acm:AciX9_1577"/>